<dbReference type="OrthoDB" id="10199184at2759"/>
<evidence type="ECO:0000313" key="3">
    <source>
        <dbReference type="Proteomes" id="UP000276133"/>
    </source>
</evidence>
<organism evidence="2 3">
    <name type="scientific">Brachionus plicatilis</name>
    <name type="common">Marine rotifer</name>
    <name type="synonym">Brachionus muelleri</name>
    <dbReference type="NCBI Taxonomy" id="10195"/>
    <lineage>
        <taxon>Eukaryota</taxon>
        <taxon>Metazoa</taxon>
        <taxon>Spiralia</taxon>
        <taxon>Gnathifera</taxon>
        <taxon>Rotifera</taxon>
        <taxon>Eurotatoria</taxon>
        <taxon>Monogononta</taxon>
        <taxon>Pseudotrocha</taxon>
        <taxon>Ploima</taxon>
        <taxon>Brachionidae</taxon>
        <taxon>Brachionus</taxon>
    </lineage>
</organism>
<dbReference type="Proteomes" id="UP000276133">
    <property type="component" value="Unassembled WGS sequence"/>
</dbReference>
<proteinExistence type="predicted"/>
<reference evidence="2 3" key="1">
    <citation type="journal article" date="2018" name="Sci. Rep.">
        <title>Genomic signatures of local adaptation to the degree of environmental predictability in rotifers.</title>
        <authorList>
            <person name="Franch-Gras L."/>
            <person name="Hahn C."/>
            <person name="Garcia-Roger E.M."/>
            <person name="Carmona M.J."/>
            <person name="Serra M."/>
            <person name="Gomez A."/>
        </authorList>
    </citation>
    <scope>NUCLEOTIDE SEQUENCE [LARGE SCALE GENOMIC DNA]</scope>
    <source>
        <strain evidence="2">HYR1</strain>
    </source>
</reference>
<name>A0A3M7QVI9_BRAPC</name>
<feature type="region of interest" description="Disordered" evidence="1">
    <location>
        <begin position="73"/>
        <end position="99"/>
    </location>
</feature>
<evidence type="ECO:0000313" key="2">
    <source>
        <dbReference type="EMBL" id="RNA15313.1"/>
    </source>
</evidence>
<dbReference type="EMBL" id="REGN01004977">
    <property type="protein sequence ID" value="RNA15313.1"/>
    <property type="molecule type" value="Genomic_DNA"/>
</dbReference>
<protein>
    <recommendedName>
        <fullName evidence="4">RRM domain-containing protein</fullName>
    </recommendedName>
</protein>
<evidence type="ECO:0000256" key="1">
    <source>
        <dbReference type="SAM" id="MobiDB-lite"/>
    </source>
</evidence>
<keyword evidence="3" id="KW-1185">Reference proteome</keyword>
<sequence length="99" mass="11686">MQDEHDIMVHGVPNVQNANEILREELDKYKQKFVPIKWLRMGPNRDFHKTNYAFLRYQDSSIHQEATDFLNKVGIPKPKSGSRLTHARPRSITIDRRSQ</sequence>
<gene>
    <name evidence="2" type="ORF">BpHYR1_053351</name>
</gene>
<evidence type="ECO:0008006" key="4">
    <source>
        <dbReference type="Google" id="ProtNLM"/>
    </source>
</evidence>
<dbReference type="AlphaFoldDB" id="A0A3M7QVI9"/>
<comment type="caution">
    <text evidence="2">The sequence shown here is derived from an EMBL/GenBank/DDBJ whole genome shotgun (WGS) entry which is preliminary data.</text>
</comment>
<accession>A0A3M7QVI9</accession>